<dbReference type="Proteomes" id="UP000319576">
    <property type="component" value="Chromosome"/>
</dbReference>
<evidence type="ECO:0000313" key="3">
    <source>
        <dbReference type="Proteomes" id="UP000319576"/>
    </source>
</evidence>
<dbReference type="RefSeq" id="WP_145241250.1">
    <property type="nucleotide sequence ID" value="NZ_CP036273.1"/>
</dbReference>
<protein>
    <submittedName>
        <fullName evidence="2">Uncharacterized protein</fullName>
    </submittedName>
</protein>
<gene>
    <name evidence="2" type="ORF">ETAA1_39070</name>
</gene>
<reference evidence="2 3" key="1">
    <citation type="submission" date="2019-02" db="EMBL/GenBank/DDBJ databases">
        <title>Deep-cultivation of Planctomycetes and their phenomic and genomic characterization uncovers novel biology.</title>
        <authorList>
            <person name="Wiegand S."/>
            <person name="Jogler M."/>
            <person name="Boedeker C."/>
            <person name="Pinto D."/>
            <person name="Vollmers J."/>
            <person name="Rivas-Marin E."/>
            <person name="Kohn T."/>
            <person name="Peeters S.H."/>
            <person name="Heuer A."/>
            <person name="Rast P."/>
            <person name="Oberbeckmann S."/>
            <person name="Bunk B."/>
            <person name="Jeske O."/>
            <person name="Meyerdierks A."/>
            <person name="Storesund J.E."/>
            <person name="Kallscheuer N."/>
            <person name="Luecker S."/>
            <person name="Lage O.M."/>
            <person name="Pohl T."/>
            <person name="Merkel B.J."/>
            <person name="Hornburger P."/>
            <person name="Mueller R.-W."/>
            <person name="Bruemmer F."/>
            <person name="Labrenz M."/>
            <person name="Spormann A.M."/>
            <person name="Op den Camp H."/>
            <person name="Overmann J."/>
            <person name="Amann R."/>
            <person name="Jetten M.S.M."/>
            <person name="Mascher T."/>
            <person name="Medema M.H."/>
            <person name="Devos D.P."/>
            <person name="Kaster A.-K."/>
            <person name="Ovreas L."/>
            <person name="Rohde M."/>
            <person name="Galperin M.Y."/>
            <person name="Jogler C."/>
        </authorList>
    </citation>
    <scope>NUCLEOTIDE SEQUENCE [LARGE SCALE GENOMIC DNA]</scope>
    <source>
        <strain evidence="2 3">ETA_A1</strain>
    </source>
</reference>
<dbReference type="EMBL" id="CP036273">
    <property type="protein sequence ID" value="QDU21933.1"/>
    <property type="molecule type" value="Genomic_DNA"/>
</dbReference>
<sequence length="84" mass="9508">MTPPDRPKRCCPKCQAASYLFRARKTVEEAEGKYVDTKYRCRSCSHQWWDRVAVPPEMPQADDAAGPCASHPLLPTCGDDRPRT</sequence>
<keyword evidence="3" id="KW-1185">Reference proteome</keyword>
<feature type="region of interest" description="Disordered" evidence="1">
    <location>
        <begin position="59"/>
        <end position="84"/>
    </location>
</feature>
<accession>A0A517XWQ4</accession>
<dbReference type="AlphaFoldDB" id="A0A517XWQ4"/>
<evidence type="ECO:0000313" key="2">
    <source>
        <dbReference type="EMBL" id="QDU21933.1"/>
    </source>
</evidence>
<name>A0A517XWQ4_9BACT</name>
<proteinExistence type="predicted"/>
<evidence type="ECO:0000256" key="1">
    <source>
        <dbReference type="SAM" id="MobiDB-lite"/>
    </source>
</evidence>
<dbReference type="KEGG" id="uli:ETAA1_39070"/>
<organism evidence="2 3">
    <name type="scientific">Urbifossiella limnaea</name>
    <dbReference type="NCBI Taxonomy" id="2528023"/>
    <lineage>
        <taxon>Bacteria</taxon>
        <taxon>Pseudomonadati</taxon>
        <taxon>Planctomycetota</taxon>
        <taxon>Planctomycetia</taxon>
        <taxon>Gemmatales</taxon>
        <taxon>Gemmataceae</taxon>
        <taxon>Urbifossiella</taxon>
    </lineage>
</organism>